<evidence type="ECO:0000256" key="1">
    <source>
        <dbReference type="SAM" id="MobiDB-lite"/>
    </source>
</evidence>
<protein>
    <submittedName>
        <fullName evidence="2">Uncharacterized protein</fullName>
    </submittedName>
</protein>
<organism evidence="2 3">
    <name type="scientific">Mycena metata</name>
    <dbReference type="NCBI Taxonomy" id="1033252"/>
    <lineage>
        <taxon>Eukaryota</taxon>
        <taxon>Fungi</taxon>
        <taxon>Dikarya</taxon>
        <taxon>Basidiomycota</taxon>
        <taxon>Agaricomycotina</taxon>
        <taxon>Agaricomycetes</taxon>
        <taxon>Agaricomycetidae</taxon>
        <taxon>Agaricales</taxon>
        <taxon>Marasmiineae</taxon>
        <taxon>Mycenaceae</taxon>
        <taxon>Mycena</taxon>
    </lineage>
</organism>
<dbReference type="EMBL" id="JARKIB010000419">
    <property type="protein sequence ID" value="KAJ7709385.1"/>
    <property type="molecule type" value="Genomic_DNA"/>
</dbReference>
<reference evidence="2" key="1">
    <citation type="submission" date="2023-03" db="EMBL/GenBank/DDBJ databases">
        <title>Massive genome expansion in bonnet fungi (Mycena s.s.) driven by repeated elements and novel gene families across ecological guilds.</title>
        <authorList>
            <consortium name="Lawrence Berkeley National Laboratory"/>
            <person name="Harder C.B."/>
            <person name="Miyauchi S."/>
            <person name="Viragh M."/>
            <person name="Kuo A."/>
            <person name="Thoen E."/>
            <person name="Andreopoulos B."/>
            <person name="Lu D."/>
            <person name="Skrede I."/>
            <person name="Drula E."/>
            <person name="Henrissat B."/>
            <person name="Morin E."/>
            <person name="Kohler A."/>
            <person name="Barry K."/>
            <person name="LaButti K."/>
            <person name="Morin E."/>
            <person name="Salamov A."/>
            <person name="Lipzen A."/>
            <person name="Mereny Z."/>
            <person name="Hegedus B."/>
            <person name="Baldrian P."/>
            <person name="Stursova M."/>
            <person name="Weitz H."/>
            <person name="Taylor A."/>
            <person name="Grigoriev I.V."/>
            <person name="Nagy L.G."/>
            <person name="Martin F."/>
            <person name="Kauserud H."/>
        </authorList>
    </citation>
    <scope>NUCLEOTIDE SEQUENCE</scope>
    <source>
        <strain evidence="2">CBHHK182m</strain>
    </source>
</reference>
<gene>
    <name evidence="2" type="ORF">B0H16DRAFT_1703815</name>
</gene>
<accession>A0AAD7MBH6</accession>
<feature type="compositionally biased region" description="Acidic residues" evidence="1">
    <location>
        <begin position="42"/>
        <end position="62"/>
    </location>
</feature>
<feature type="compositionally biased region" description="Polar residues" evidence="1">
    <location>
        <begin position="1"/>
        <end position="15"/>
    </location>
</feature>
<keyword evidence="3" id="KW-1185">Reference proteome</keyword>
<feature type="region of interest" description="Disordered" evidence="1">
    <location>
        <begin position="1"/>
        <end position="85"/>
    </location>
</feature>
<evidence type="ECO:0000313" key="3">
    <source>
        <dbReference type="Proteomes" id="UP001215598"/>
    </source>
</evidence>
<dbReference type="AlphaFoldDB" id="A0AAD7MBH6"/>
<evidence type="ECO:0000313" key="2">
    <source>
        <dbReference type="EMBL" id="KAJ7709385.1"/>
    </source>
</evidence>
<dbReference type="Proteomes" id="UP001215598">
    <property type="component" value="Unassembled WGS sequence"/>
</dbReference>
<comment type="caution">
    <text evidence="2">The sequence shown here is derived from an EMBL/GenBank/DDBJ whole genome shotgun (WGS) entry which is preliminary data.</text>
</comment>
<name>A0AAD7MBH6_9AGAR</name>
<sequence>MQPTRASTRNISKYTATLAEDSDDEIMNDPDADVDPTVVASEDGDPSDSDENSSGSDNDDEVVILPKKRKHAAATESTDDEEEEETVIIPKKRKYTKQSKESTIKEMKEKKSARTPVTEIVTLNSGNLWPALRTHILSKINIVLKPHVLLFSDYEVSFTLPRHVGDPMKLNDEEKYKYLIKKALLIKKDPNWLGVARE</sequence>
<feature type="compositionally biased region" description="Acidic residues" evidence="1">
    <location>
        <begin position="20"/>
        <end position="34"/>
    </location>
</feature>
<proteinExistence type="predicted"/>